<keyword evidence="2" id="KW-1185">Reference proteome</keyword>
<dbReference type="Gene3D" id="3.50.30.50">
    <property type="entry name" value="Putative cyclase"/>
    <property type="match status" value="1"/>
</dbReference>
<dbReference type="InterPro" id="IPR037175">
    <property type="entry name" value="KFase_sf"/>
</dbReference>
<evidence type="ECO:0000313" key="2">
    <source>
        <dbReference type="Proteomes" id="UP000460272"/>
    </source>
</evidence>
<accession>A0A6P2BU50</accession>
<evidence type="ECO:0000313" key="1">
    <source>
        <dbReference type="EMBL" id="TVZ02510.1"/>
    </source>
</evidence>
<dbReference type="GO" id="GO:0019441">
    <property type="term" value="P:L-tryptophan catabolic process to kynurenine"/>
    <property type="evidence" value="ECO:0007669"/>
    <property type="project" value="InterPro"/>
</dbReference>
<dbReference type="GO" id="GO:0004061">
    <property type="term" value="F:arylformamidase activity"/>
    <property type="evidence" value="ECO:0007669"/>
    <property type="project" value="InterPro"/>
</dbReference>
<sequence>MTKRWVRRPEGSTWGDWGEDDELGRINLITSEKVLEGVREIQAGKSFCLSLPLDFPGGSAMNQRRYPPIIRPTEDLAHKPDTFYNVVARDSIAPEYIDVWSDDLVTLWMQYSTQWDALVHQGALFDADGDGIAEPLYYNGFKPHVDIIGPKEDAKGDGSGSLAFARHLGLEHMAAHGVQGRAVLIDVAYHLNNTEDWVAVPMKTIREIMAADKVEVRPGDMVILHTGFANKILEWDKNPDASRIQAMYPYLDGEDPEVLEWITESQMSALISDNYAVEGWPAPSPEPHTLIPVHNLCLFKLGIPLGEMWYTQELATWLRANDRSSFLLTAPPLRLPGTAGGPLNPIATV</sequence>
<dbReference type="InterPro" id="IPR007325">
    <property type="entry name" value="KFase/CYL"/>
</dbReference>
<dbReference type="Pfam" id="PF04199">
    <property type="entry name" value="Cyclase"/>
    <property type="match status" value="1"/>
</dbReference>
<dbReference type="PANTHER" id="PTHR34861:SF10">
    <property type="entry name" value="CYCLASE"/>
    <property type="match status" value="1"/>
</dbReference>
<organism evidence="1 2">
    <name type="scientific">Trebonia kvetii</name>
    <dbReference type="NCBI Taxonomy" id="2480626"/>
    <lineage>
        <taxon>Bacteria</taxon>
        <taxon>Bacillati</taxon>
        <taxon>Actinomycetota</taxon>
        <taxon>Actinomycetes</taxon>
        <taxon>Streptosporangiales</taxon>
        <taxon>Treboniaceae</taxon>
        <taxon>Trebonia</taxon>
    </lineage>
</organism>
<dbReference type="AlphaFoldDB" id="A0A6P2BU50"/>
<comment type="caution">
    <text evidence="1">The sequence shown here is derived from an EMBL/GenBank/DDBJ whole genome shotgun (WGS) entry which is preliminary data.</text>
</comment>
<dbReference type="Proteomes" id="UP000460272">
    <property type="component" value="Unassembled WGS sequence"/>
</dbReference>
<dbReference type="PANTHER" id="PTHR34861">
    <property type="match status" value="1"/>
</dbReference>
<gene>
    <name evidence="1" type="ORF">EAS64_27375</name>
</gene>
<dbReference type="SUPFAM" id="SSF102198">
    <property type="entry name" value="Putative cyclase"/>
    <property type="match status" value="1"/>
</dbReference>
<dbReference type="EMBL" id="RPFW01000005">
    <property type="protein sequence ID" value="TVZ02510.1"/>
    <property type="molecule type" value="Genomic_DNA"/>
</dbReference>
<proteinExistence type="predicted"/>
<protein>
    <submittedName>
        <fullName evidence="1">Cyclase family protein</fullName>
    </submittedName>
</protein>
<dbReference type="OrthoDB" id="7067800at2"/>
<reference evidence="1 2" key="1">
    <citation type="submission" date="2018-11" db="EMBL/GenBank/DDBJ databases">
        <title>Trebonia kvetii gen.nov., sp.nov., a novel acidophilic actinobacterium, and proposal of the new actinobacterial family Treboniaceae fam. nov.</title>
        <authorList>
            <person name="Rapoport D."/>
            <person name="Sagova-Mareckova M."/>
            <person name="Sedlacek I."/>
            <person name="Provaznik J."/>
            <person name="Kralova S."/>
            <person name="Pavlinic D."/>
            <person name="Benes V."/>
            <person name="Kopecky J."/>
        </authorList>
    </citation>
    <scope>NUCLEOTIDE SEQUENCE [LARGE SCALE GENOMIC DNA]</scope>
    <source>
        <strain evidence="1 2">15Tr583</strain>
    </source>
</reference>
<name>A0A6P2BU50_9ACTN</name>
<dbReference type="RefSeq" id="WP_145857594.1">
    <property type="nucleotide sequence ID" value="NZ_RPFW01000005.1"/>
</dbReference>